<evidence type="ECO:0000256" key="6">
    <source>
        <dbReference type="ARBA" id="ARBA00032248"/>
    </source>
</evidence>
<protein>
    <recommendedName>
        <fullName evidence="3">bis(5'-nucleosyl)-tetraphosphatase (symmetrical)</fullName>
        <ecNumber evidence="3">3.6.1.41</ecNumber>
    </recommendedName>
    <alternativeName>
        <fullName evidence="6">Ap4A hydrolase</fullName>
    </alternativeName>
    <alternativeName>
        <fullName evidence="5">Diadenosine 5',5'''-P1,P4-tetraphosphate pyrophosphohydrolase</fullName>
    </alternativeName>
    <alternativeName>
        <fullName evidence="7">Diadenosine tetraphosphatase</fullName>
    </alternativeName>
</protein>
<comment type="function">
    <text evidence="1">Hydrolyzes diadenosine 5',5'''-P1,P4-tetraphosphate to yield ADP.</text>
</comment>
<comment type="catalytic activity">
    <reaction evidence="8">
        <text>P(1),P(4)-bis(5'-adenosyl) tetraphosphate + H2O = 2 ADP + 2 H(+)</text>
        <dbReference type="Rhea" id="RHEA:24252"/>
        <dbReference type="ChEBI" id="CHEBI:15377"/>
        <dbReference type="ChEBI" id="CHEBI:15378"/>
        <dbReference type="ChEBI" id="CHEBI:58141"/>
        <dbReference type="ChEBI" id="CHEBI:456216"/>
        <dbReference type="EC" id="3.6.1.41"/>
    </reaction>
</comment>
<dbReference type="InterPro" id="IPR004843">
    <property type="entry name" value="Calcineurin-like_PHP"/>
</dbReference>
<dbReference type="NCBIfam" id="NF001204">
    <property type="entry name" value="PRK00166.1"/>
    <property type="match status" value="1"/>
</dbReference>
<dbReference type="GO" id="GO:0008803">
    <property type="term" value="F:bis(5'-nucleosyl)-tetraphosphatase (symmetrical) activity"/>
    <property type="evidence" value="ECO:0007669"/>
    <property type="project" value="UniProtKB-EC"/>
</dbReference>
<feature type="domain" description="Calcineurin-like phosphoesterase" evidence="9">
    <location>
        <begin position="3"/>
        <end position="174"/>
    </location>
</feature>
<dbReference type="EC" id="3.6.1.41" evidence="3"/>
<evidence type="ECO:0000256" key="7">
    <source>
        <dbReference type="ARBA" id="ARBA00033210"/>
    </source>
</evidence>
<evidence type="ECO:0000256" key="4">
    <source>
        <dbReference type="ARBA" id="ARBA00022801"/>
    </source>
</evidence>
<name>A0A160TQX5_9ZZZZ</name>
<evidence type="ECO:0000256" key="2">
    <source>
        <dbReference type="ARBA" id="ARBA00005419"/>
    </source>
</evidence>
<dbReference type="Pfam" id="PF00149">
    <property type="entry name" value="Metallophos"/>
    <property type="match status" value="1"/>
</dbReference>
<sequence>MATWAIGDVQGCMSCLERLLDKIRYDLGTDCLWFVGDLISRGPDSEAVLRFVKSLKDRATVVLGNHDLHFLALSAGLHQNKTAYRLDRLLKAPDLDELTDFVRHLPLAHFDSGLNTAMFHAGLYPGWTLHQGLLLAHEVEKILRSDQWRDFLAHMYGNTPARWSDQLTGWDRLRFITNALTRMRYCTPDLSLELEFKGLPAAAPAPLKPWFDLNRQSLGTTRLIFGHWSDLGIYNQRTLYGLDGGCVWGRQLAAMHLQSENGNIVTVNCDR</sequence>
<gene>
    <name evidence="10" type="ORF">MGWOODY_XGa86</name>
</gene>
<dbReference type="EMBL" id="CZRL01000032">
    <property type="protein sequence ID" value="CUS50479.1"/>
    <property type="molecule type" value="Genomic_DNA"/>
</dbReference>
<dbReference type="AlphaFoldDB" id="A0A160TQX5"/>
<organism evidence="10">
    <name type="scientific">hydrothermal vent metagenome</name>
    <dbReference type="NCBI Taxonomy" id="652676"/>
    <lineage>
        <taxon>unclassified sequences</taxon>
        <taxon>metagenomes</taxon>
        <taxon>ecological metagenomes</taxon>
    </lineage>
</organism>
<evidence type="ECO:0000256" key="1">
    <source>
        <dbReference type="ARBA" id="ARBA00003413"/>
    </source>
</evidence>
<dbReference type="PANTHER" id="PTHR40942:SF4">
    <property type="entry name" value="CYTOCHROME C5"/>
    <property type="match status" value="1"/>
</dbReference>
<reference evidence="10" key="1">
    <citation type="submission" date="2015-10" db="EMBL/GenBank/DDBJ databases">
        <authorList>
            <person name="Gilbert D.G."/>
        </authorList>
    </citation>
    <scope>NUCLEOTIDE SEQUENCE</scope>
</reference>
<evidence type="ECO:0000256" key="5">
    <source>
        <dbReference type="ARBA" id="ARBA00031248"/>
    </source>
</evidence>
<dbReference type="NCBIfam" id="TIGR00668">
    <property type="entry name" value="apaH"/>
    <property type="match status" value="1"/>
</dbReference>
<dbReference type="InterPro" id="IPR004617">
    <property type="entry name" value="ApaH"/>
</dbReference>
<proteinExistence type="inferred from homology"/>
<dbReference type="SUPFAM" id="SSF56300">
    <property type="entry name" value="Metallo-dependent phosphatases"/>
    <property type="match status" value="1"/>
</dbReference>
<dbReference type="Gene3D" id="3.60.21.10">
    <property type="match status" value="1"/>
</dbReference>
<dbReference type="PIRSF" id="PIRSF000903">
    <property type="entry name" value="B5n-ttraPtase_sm"/>
    <property type="match status" value="1"/>
</dbReference>
<evidence type="ECO:0000259" key="9">
    <source>
        <dbReference type="Pfam" id="PF00149"/>
    </source>
</evidence>
<dbReference type="PANTHER" id="PTHR40942">
    <property type="match status" value="1"/>
</dbReference>
<comment type="similarity">
    <text evidence="2">Belongs to the Ap4A hydrolase family.</text>
</comment>
<accession>A0A160TQX5</accession>
<evidence type="ECO:0000313" key="10">
    <source>
        <dbReference type="EMBL" id="CUS50479.1"/>
    </source>
</evidence>
<keyword evidence="4 10" id="KW-0378">Hydrolase</keyword>
<evidence type="ECO:0000256" key="3">
    <source>
        <dbReference type="ARBA" id="ARBA00012506"/>
    </source>
</evidence>
<dbReference type="InterPro" id="IPR029052">
    <property type="entry name" value="Metallo-depent_PP-like"/>
</dbReference>
<evidence type="ECO:0000256" key="8">
    <source>
        <dbReference type="ARBA" id="ARBA00049417"/>
    </source>
</evidence>